<dbReference type="EMBL" id="CAJNOU010000279">
    <property type="protein sequence ID" value="CAF0943674.1"/>
    <property type="molecule type" value="Genomic_DNA"/>
</dbReference>
<evidence type="ECO:0000313" key="1">
    <source>
        <dbReference type="EMBL" id="CAF0943674.1"/>
    </source>
</evidence>
<accession>A0A814CI59</accession>
<gene>
    <name evidence="2" type="ORF">FNK824_LOCUS12014</name>
    <name evidence="1" type="ORF">SEV965_LOCUS7853</name>
</gene>
<reference evidence="1" key="1">
    <citation type="submission" date="2021-02" db="EMBL/GenBank/DDBJ databases">
        <authorList>
            <person name="Nowell W R."/>
        </authorList>
    </citation>
    <scope>NUCLEOTIDE SEQUENCE</scope>
</reference>
<sequence length="311" mass="36494">MKSITNLHIETVDRDMNFNSIKQLIYCCHSSLQNITLIAYDIYGFNGQTLEKLFQTCKKLKKFAFLIEYYGDNENVDMTEQMHQFQSDWWLDDCRPPVLVYHDNRNYRVIASMPCSSSLHSLTLSINPNMWPLNKGHFDSAYIYFSRVTSIYFINNNQQPIHLDFLQLISQVFRSRIEYLEFKYWGFKCPRTLYELLINATVMTPCLPGIRYLKTSSSDWNGLDGMTLIIWLLLASNVREFYLPGANNADKLQLGEELNVLFTNDSRLRTISTRIERVIINWSFDQNDDQTKPEVFDLFAQIFPKAIICNV</sequence>
<dbReference type="Proteomes" id="UP000663889">
    <property type="component" value="Unassembled WGS sequence"/>
</dbReference>
<dbReference type="EMBL" id="CAJOBE010001471">
    <property type="protein sequence ID" value="CAF3746825.1"/>
    <property type="molecule type" value="Genomic_DNA"/>
</dbReference>
<dbReference type="AlphaFoldDB" id="A0A814CI59"/>
<proteinExistence type="predicted"/>
<evidence type="ECO:0000313" key="2">
    <source>
        <dbReference type="EMBL" id="CAF3746825.1"/>
    </source>
</evidence>
<organism evidence="1 3">
    <name type="scientific">Rotaria sordida</name>
    <dbReference type="NCBI Taxonomy" id="392033"/>
    <lineage>
        <taxon>Eukaryota</taxon>
        <taxon>Metazoa</taxon>
        <taxon>Spiralia</taxon>
        <taxon>Gnathifera</taxon>
        <taxon>Rotifera</taxon>
        <taxon>Eurotatoria</taxon>
        <taxon>Bdelloidea</taxon>
        <taxon>Philodinida</taxon>
        <taxon>Philodinidae</taxon>
        <taxon>Rotaria</taxon>
    </lineage>
</organism>
<comment type="caution">
    <text evidence="1">The sequence shown here is derived from an EMBL/GenBank/DDBJ whole genome shotgun (WGS) entry which is preliminary data.</text>
</comment>
<evidence type="ECO:0000313" key="3">
    <source>
        <dbReference type="Proteomes" id="UP000663889"/>
    </source>
</evidence>
<name>A0A814CI59_9BILA</name>
<dbReference type="Proteomes" id="UP000663874">
    <property type="component" value="Unassembled WGS sequence"/>
</dbReference>
<protein>
    <submittedName>
        <fullName evidence="1">Uncharacterized protein</fullName>
    </submittedName>
</protein>